<dbReference type="PANTHER" id="PTHR43046">
    <property type="entry name" value="GDP-MANNOSE MANNOSYL HYDROLASE"/>
    <property type="match status" value="1"/>
</dbReference>
<name>A0A544QS26_9EURY</name>
<dbReference type="AlphaFoldDB" id="A0A544QS26"/>
<dbReference type="InterPro" id="IPR020084">
    <property type="entry name" value="NUDIX_hydrolase_CS"/>
</dbReference>
<dbReference type="InterPro" id="IPR015797">
    <property type="entry name" value="NUDIX_hydrolase-like_dom_sf"/>
</dbReference>
<protein>
    <submittedName>
        <fullName evidence="4">NUDIX hydrolase</fullName>
    </submittedName>
</protein>
<dbReference type="GO" id="GO:0016787">
    <property type="term" value="F:hydrolase activity"/>
    <property type="evidence" value="ECO:0007669"/>
    <property type="project" value="UniProtKB-KW"/>
</dbReference>
<comment type="cofactor">
    <cofactor evidence="1">
        <name>Mg(2+)</name>
        <dbReference type="ChEBI" id="CHEBI:18420"/>
    </cofactor>
</comment>
<proteinExistence type="predicted"/>
<dbReference type="Gene3D" id="3.90.79.10">
    <property type="entry name" value="Nucleoside Triphosphate Pyrophosphohydrolase"/>
    <property type="match status" value="1"/>
</dbReference>
<dbReference type="EMBL" id="SESI01000001">
    <property type="protein sequence ID" value="TQQ82255.1"/>
    <property type="molecule type" value="Genomic_DNA"/>
</dbReference>
<evidence type="ECO:0000313" key="5">
    <source>
        <dbReference type="Proteomes" id="UP000315385"/>
    </source>
</evidence>
<dbReference type="OrthoDB" id="25379at2157"/>
<dbReference type="SUPFAM" id="SSF55811">
    <property type="entry name" value="Nudix"/>
    <property type="match status" value="1"/>
</dbReference>
<dbReference type="Pfam" id="PF00293">
    <property type="entry name" value="NUDIX"/>
    <property type="match status" value="1"/>
</dbReference>
<evidence type="ECO:0000313" key="4">
    <source>
        <dbReference type="EMBL" id="TQQ82255.1"/>
    </source>
</evidence>
<dbReference type="PROSITE" id="PS00893">
    <property type="entry name" value="NUDIX_BOX"/>
    <property type="match status" value="1"/>
</dbReference>
<dbReference type="InterPro" id="IPR020476">
    <property type="entry name" value="Nudix_hydrolase"/>
</dbReference>
<dbReference type="PRINTS" id="PR00502">
    <property type="entry name" value="NUDIXFAMILY"/>
</dbReference>
<comment type="caution">
    <text evidence="4">The sequence shown here is derived from an EMBL/GenBank/DDBJ whole genome shotgun (WGS) entry which is preliminary data.</text>
</comment>
<dbReference type="PROSITE" id="PS51462">
    <property type="entry name" value="NUDIX"/>
    <property type="match status" value="1"/>
</dbReference>
<sequence>MNKQFLEATISIRGVVCRPDDRILLIRRSNDGGWELPGGRIHRGEAVTDCLQREVREETGLAVTVRRPLEATSWQNTAENDRFAVYYHCTTEGSDVTLSDEHTDSRWLSKEIACEQLSEPQAAATLQTVPIETTD</sequence>
<dbReference type="RefSeq" id="WP_142442905.1">
    <property type="nucleotide sequence ID" value="NZ_SESI01000001.1"/>
</dbReference>
<evidence type="ECO:0000256" key="1">
    <source>
        <dbReference type="ARBA" id="ARBA00001946"/>
    </source>
</evidence>
<reference evidence="4 5" key="1">
    <citation type="submission" date="2019-02" db="EMBL/GenBank/DDBJ databases">
        <title>Halonotius sp. a new haloqrchaeon isolated from saline water.</title>
        <authorList>
            <person name="Duran-Viseras A."/>
            <person name="Sanchez-Porro C."/>
            <person name="Ventosa A."/>
        </authorList>
    </citation>
    <scope>NUCLEOTIDE SEQUENCE [LARGE SCALE GENOMIC DNA]</scope>
    <source>
        <strain evidence="4 5">F9-27</strain>
    </source>
</reference>
<dbReference type="CDD" id="cd04699">
    <property type="entry name" value="NUDIX_MutT_Nudt1"/>
    <property type="match status" value="1"/>
</dbReference>
<evidence type="ECO:0000259" key="3">
    <source>
        <dbReference type="PROSITE" id="PS51462"/>
    </source>
</evidence>
<gene>
    <name evidence="4" type="ORF">EWF95_04815</name>
</gene>
<keyword evidence="2 4" id="KW-0378">Hydrolase</keyword>
<keyword evidence="5" id="KW-1185">Reference proteome</keyword>
<feature type="domain" description="Nudix hydrolase" evidence="3">
    <location>
        <begin position="7"/>
        <end position="130"/>
    </location>
</feature>
<organism evidence="4 5">
    <name type="scientific">Halonotius roseus</name>
    <dbReference type="NCBI Taxonomy" id="2511997"/>
    <lineage>
        <taxon>Archaea</taxon>
        <taxon>Methanobacteriati</taxon>
        <taxon>Methanobacteriota</taxon>
        <taxon>Stenosarchaea group</taxon>
        <taxon>Halobacteria</taxon>
        <taxon>Halobacteriales</taxon>
        <taxon>Haloferacaceae</taxon>
        <taxon>Halonotius</taxon>
    </lineage>
</organism>
<evidence type="ECO:0000256" key="2">
    <source>
        <dbReference type="ARBA" id="ARBA00022801"/>
    </source>
</evidence>
<dbReference type="Proteomes" id="UP000315385">
    <property type="component" value="Unassembled WGS sequence"/>
</dbReference>
<dbReference type="PANTHER" id="PTHR43046:SF14">
    <property type="entry name" value="MUTT_NUDIX FAMILY PROTEIN"/>
    <property type="match status" value="1"/>
</dbReference>
<dbReference type="InterPro" id="IPR000086">
    <property type="entry name" value="NUDIX_hydrolase_dom"/>
</dbReference>
<accession>A0A544QS26</accession>